<dbReference type="GO" id="GO:0001228">
    <property type="term" value="F:DNA-binding transcription activator activity, RNA polymerase II-specific"/>
    <property type="evidence" value="ECO:0007669"/>
    <property type="project" value="TreeGrafter"/>
</dbReference>
<dbReference type="PANTHER" id="PTHR47784:SF4">
    <property type="entry name" value="ZN(II)2CYS6 TRANSCRIPTION FACTOR (EUROFUNG)"/>
    <property type="match status" value="1"/>
</dbReference>
<dbReference type="RefSeq" id="XP_064711927.1">
    <property type="nucleotide sequence ID" value="XM_064844067.1"/>
</dbReference>
<dbReference type="AlphaFoldDB" id="A0AAV9NQW4"/>
<evidence type="ECO:0008006" key="3">
    <source>
        <dbReference type="Google" id="ProtNLM"/>
    </source>
</evidence>
<gene>
    <name evidence="1" type="ORF">LTR84_000437</name>
</gene>
<proteinExistence type="predicted"/>
<accession>A0AAV9NQW4</accession>
<dbReference type="PANTHER" id="PTHR47784">
    <property type="entry name" value="STEROL UPTAKE CONTROL PROTEIN 2"/>
    <property type="match status" value="1"/>
</dbReference>
<dbReference type="GeneID" id="89968659"/>
<comment type="caution">
    <text evidence="1">The sequence shown here is derived from an EMBL/GenBank/DDBJ whole genome shotgun (WGS) entry which is preliminary data.</text>
</comment>
<name>A0AAV9NQW4_9EURO</name>
<dbReference type="EMBL" id="JAVRRD010000001">
    <property type="protein sequence ID" value="KAK5064603.1"/>
    <property type="molecule type" value="Genomic_DNA"/>
</dbReference>
<evidence type="ECO:0000313" key="2">
    <source>
        <dbReference type="Proteomes" id="UP001358417"/>
    </source>
</evidence>
<dbReference type="InterPro" id="IPR053157">
    <property type="entry name" value="Sterol_Uptake_Regulator"/>
</dbReference>
<evidence type="ECO:0000313" key="1">
    <source>
        <dbReference type="EMBL" id="KAK5064603.1"/>
    </source>
</evidence>
<sequence>MALTFPPLMYELLAFAALHLAYLRPANAAWYLRKSTELQTEALSMFTAQSTVDESNCGPVLLFTSALGLHMLCDPSRMQDSGSSQYLDQVIETLGLLGRVKGLSITGWEQQLKQSELKPLFLVKHPAKPYDIPQPCIDLLMIAQNSDLSAEAREAYTQAIERLHWAFAISETPYRKHSTTKWLAAWPIQLSEKYLDLLSRRMPEALIVVAYFGALMGFYADCWAVGDKGMALIRAINAQVGPRWQRWMQWPCSFLISDGP</sequence>
<keyword evidence="2" id="KW-1185">Reference proteome</keyword>
<protein>
    <recommendedName>
        <fullName evidence="3">Transcription factor domain-containing protein</fullName>
    </recommendedName>
</protein>
<reference evidence="1 2" key="1">
    <citation type="submission" date="2023-08" db="EMBL/GenBank/DDBJ databases">
        <title>Black Yeasts Isolated from many extreme environments.</title>
        <authorList>
            <person name="Coleine C."/>
            <person name="Stajich J.E."/>
            <person name="Selbmann L."/>
        </authorList>
    </citation>
    <scope>NUCLEOTIDE SEQUENCE [LARGE SCALE GENOMIC DNA]</scope>
    <source>
        <strain evidence="1 2">CCFEE 5792</strain>
    </source>
</reference>
<dbReference type="Proteomes" id="UP001358417">
    <property type="component" value="Unassembled WGS sequence"/>
</dbReference>
<organism evidence="1 2">
    <name type="scientific">Exophiala bonariae</name>
    <dbReference type="NCBI Taxonomy" id="1690606"/>
    <lineage>
        <taxon>Eukaryota</taxon>
        <taxon>Fungi</taxon>
        <taxon>Dikarya</taxon>
        <taxon>Ascomycota</taxon>
        <taxon>Pezizomycotina</taxon>
        <taxon>Eurotiomycetes</taxon>
        <taxon>Chaetothyriomycetidae</taxon>
        <taxon>Chaetothyriales</taxon>
        <taxon>Herpotrichiellaceae</taxon>
        <taxon>Exophiala</taxon>
    </lineage>
</organism>